<keyword evidence="8" id="KW-0808">Transferase</keyword>
<evidence type="ECO:0000256" key="12">
    <source>
        <dbReference type="ARBA" id="ARBA00022840"/>
    </source>
</evidence>
<dbReference type="NCBIfam" id="TIGR01498">
    <property type="entry name" value="folK"/>
    <property type="match status" value="1"/>
</dbReference>
<keyword evidence="11" id="KW-0418">Kinase</keyword>
<gene>
    <name evidence="18" type="ORF">M231_03312</name>
</gene>
<dbReference type="InterPro" id="IPR006157">
    <property type="entry name" value="FolB_dom"/>
</dbReference>
<evidence type="ECO:0000256" key="2">
    <source>
        <dbReference type="ARBA" id="ARBA00000198"/>
    </source>
</evidence>
<name>A0A4Q1BNN0_TREME</name>
<dbReference type="InterPro" id="IPR011005">
    <property type="entry name" value="Dihydropteroate_synth-like_sf"/>
</dbReference>
<dbReference type="OrthoDB" id="615426at2759"/>
<evidence type="ECO:0000313" key="18">
    <source>
        <dbReference type="EMBL" id="RXK39360.1"/>
    </source>
</evidence>
<evidence type="ECO:0000256" key="1">
    <source>
        <dbReference type="ARBA" id="ARBA00000012"/>
    </source>
</evidence>
<comment type="caution">
    <text evidence="18">The sequence shown here is derived from an EMBL/GenBank/DDBJ whole genome shotgun (WGS) entry which is preliminary data.</text>
</comment>
<evidence type="ECO:0000256" key="9">
    <source>
        <dbReference type="ARBA" id="ARBA00022723"/>
    </source>
</evidence>
<evidence type="ECO:0000256" key="3">
    <source>
        <dbReference type="ARBA" id="ARBA00001946"/>
    </source>
</evidence>
<dbReference type="SUPFAM" id="SSF55620">
    <property type="entry name" value="Tetrahydrobiopterin biosynthesis enzymes-like"/>
    <property type="match status" value="1"/>
</dbReference>
<comment type="similarity">
    <text evidence="7">In the C-terminal section; belongs to the DHPS family.</text>
</comment>
<dbReference type="SMART" id="SM00905">
    <property type="entry name" value="FolB"/>
    <property type="match status" value="1"/>
</dbReference>
<dbReference type="InterPro" id="IPR035907">
    <property type="entry name" value="Hppk_sf"/>
</dbReference>
<keyword evidence="13" id="KW-0460">Magnesium</keyword>
<dbReference type="GO" id="GO:0003848">
    <property type="term" value="F:2-amino-4-hydroxy-6-hydroxymethyldihydropteridine diphosphokinase activity"/>
    <property type="evidence" value="ECO:0007669"/>
    <property type="project" value="UniProtKB-EC"/>
</dbReference>
<sequence length="905" mass="100052">MSDILQITDLSLHLPNGLGPSAFSLSPPPPCPVLLSVTIHLRPHVIPLCAQDDDMASLGINYSSLSKALYKQACDPTITWTGPEAFLEAMRGVVSDIGGEAVDKVEMTVKMGKGLLHADYVEYGRMYVYGPRRGNEEKRWCFIHNLRVTCIVGLHAHERKETQRVEVDLRVEGYRLDGWSHKSLADEVYSYLLKSPFGTLESMIHHLSQYTLQLPLFASPPSSTTPTPAHTLQTLTAPPPSAYPPIINNPTLLLTIRKPSALPFAVPSITVRRTLADYPNSSQAISHGGSVGGNEERVIIAVGSNIGDRAKNIHLALRELEDQGVKIMGTSRLYESEPMYVEDQDRFVNGVVELSTSLPPLDLLRLLKRTETLIGRTPSYRNGPRVIDLDLISYSHMSCLIGTPGSPPDDDGVGWLEIPHPRLAEREFVLRPLADLIPSFTHPSLPSVSHMLSALMREGASSLSPIIPFWDARPSVHHEHPSSPPLPSTQPGSSHQLSRNKDTFDKPSVEHDDLKQVYVNPLRLDPQSGPSIMGIFNATPDSFSDGSSTHLHLPSAISTCESLLSPYPPSILDIGGMSTRPGSEPCTEIEEIDRVIPLIRSIRSHSNPILRNIPISIDTYRPIVAKMAVEAGANMINDVHGGKEEGMLEMMAELDVPVIIMHSRGDSKSMVLPEMKMYEKGVVEGVKEELRGRVKEALKKGVKRWNIILDPGLGFAKTYEDNLRILANLIDFTGYGNLPPHVNSIIRGTKNDGSEKEKFNLGGLDGDKEYDPIFNSINLKGEVERKTRLRIPPQIVRVGRSGEYHDSDQIIENDEDDEKNGKRRVAGIGRIEEIDIRTYPWLIGASRKGFIGQAIGREIPNERDWGDAVWISHCVDQGVGLVRVHDVRGARETMKMRLAIGDSDK</sequence>
<feature type="compositionally biased region" description="Basic and acidic residues" evidence="16">
    <location>
        <begin position="499"/>
        <end position="515"/>
    </location>
</feature>
<dbReference type="Gene3D" id="3.30.70.560">
    <property type="entry name" value="7,8-Dihydro-6-hydroxymethylpterin-pyrophosphokinase HPPK"/>
    <property type="match status" value="1"/>
</dbReference>
<evidence type="ECO:0000259" key="17">
    <source>
        <dbReference type="PROSITE" id="PS50972"/>
    </source>
</evidence>
<dbReference type="FunCoup" id="A0A4Q1BNN0">
    <property type="interactions" value="163"/>
</dbReference>
<dbReference type="UniPathway" id="UPA00077">
    <property type="reaction ID" value="UER00155"/>
</dbReference>
<dbReference type="InterPro" id="IPR043133">
    <property type="entry name" value="GTP-CH-I_C/QueF"/>
</dbReference>
<dbReference type="Pfam" id="PF01288">
    <property type="entry name" value="HPPK"/>
    <property type="match status" value="1"/>
</dbReference>
<keyword evidence="9" id="KW-0479">Metal-binding</keyword>
<keyword evidence="10" id="KW-0547">Nucleotide-binding</keyword>
<dbReference type="GO" id="GO:0046654">
    <property type="term" value="P:tetrahydrofolate biosynthetic process"/>
    <property type="evidence" value="ECO:0007669"/>
    <property type="project" value="UniProtKB-UniPathway"/>
</dbReference>
<protein>
    <submittedName>
        <fullName evidence="18">Dihydropteroate synthase</fullName>
    </submittedName>
</protein>
<evidence type="ECO:0000256" key="8">
    <source>
        <dbReference type="ARBA" id="ARBA00022679"/>
    </source>
</evidence>
<keyword evidence="15" id="KW-0511">Multifunctional enzyme</keyword>
<dbReference type="GO" id="GO:0046872">
    <property type="term" value="F:metal ion binding"/>
    <property type="evidence" value="ECO:0007669"/>
    <property type="project" value="UniProtKB-KW"/>
</dbReference>
<dbReference type="PROSITE" id="PS50972">
    <property type="entry name" value="PTERIN_BINDING"/>
    <property type="match status" value="1"/>
</dbReference>
<evidence type="ECO:0000256" key="7">
    <source>
        <dbReference type="ARBA" id="ARBA00009951"/>
    </source>
</evidence>
<evidence type="ECO:0000256" key="14">
    <source>
        <dbReference type="ARBA" id="ARBA00022909"/>
    </source>
</evidence>
<evidence type="ECO:0000256" key="15">
    <source>
        <dbReference type="ARBA" id="ARBA00023268"/>
    </source>
</evidence>
<dbReference type="Pfam" id="PF00809">
    <property type="entry name" value="Pterin_bind"/>
    <property type="match status" value="2"/>
</dbReference>
<dbReference type="STRING" id="5217.A0A4Q1BNN0"/>
<keyword evidence="14" id="KW-0289">Folate biosynthesis</keyword>
<feature type="region of interest" description="Disordered" evidence="16">
    <location>
        <begin position="475"/>
        <end position="519"/>
    </location>
</feature>
<reference evidence="18 19" key="1">
    <citation type="submission" date="2016-06" db="EMBL/GenBank/DDBJ databases">
        <title>Evolution of pathogenesis and genome organization in the Tremellales.</title>
        <authorList>
            <person name="Cuomo C."/>
            <person name="Litvintseva A."/>
            <person name="Heitman J."/>
            <person name="Chen Y."/>
            <person name="Sun S."/>
            <person name="Springer D."/>
            <person name="Dromer F."/>
            <person name="Young S."/>
            <person name="Zeng Q."/>
            <person name="Chapman S."/>
            <person name="Gujja S."/>
            <person name="Saif S."/>
            <person name="Birren B."/>
        </authorList>
    </citation>
    <scope>NUCLEOTIDE SEQUENCE [LARGE SCALE GENOMIC DNA]</scope>
    <source>
        <strain evidence="18 19">ATCC 28783</strain>
    </source>
</reference>
<evidence type="ECO:0000256" key="11">
    <source>
        <dbReference type="ARBA" id="ARBA00022777"/>
    </source>
</evidence>
<dbReference type="SUPFAM" id="SSF51717">
    <property type="entry name" value="Dihydropteroate synthetase-like"/>
    <property type="match status" value="2"/>
</dbReference>
<dbReference type="EMBL" id="SDIL01000032">
    <property type="protein sequence ID" value="RXK39360.1"/>
    <property type="molecule type" value="Genomic_DNA"/>
</dbReference>
<dbReference type="CDD" id="cd00483">
    <property type="entry name" value="HPPK"/>
    <property type="match status" value="1"/>
</dbReference>
<comment type="similarity">
    <text evidence="6">In the N-terminal section; belongs to the DHNA family.</text>
</comment>
<comment type="catalytic activity">
    <reaction evidence="2">
        <text>6-hydroxymethyl-7,8-dihydropterin + ATP = (7,8-dihydropterin-6-yl)methyl diphosphate + AMP + H(+)</text>
        <dbReference type="Rhea" id="RHEA:11412"/>
        <dbReference type="ChEBI" id="CHEBI:15378"/>
        <dbReference type="ChEBI" id="CHEBI:30616"/>
        <dbReference type="ChEBI" id="CHEBI:44841"/>
        <dbReference type="ChEBI" id="CHEBI:72950"/>
        <dbReference type="ChEBI" id="CHEBI:456215"/>
        <dbReference type="EC" id="2.7.6.3"/>
    </reaction>
</comment>
<evidence type="ECO:0000256" key="6">
    <source>
        <dbReference type="ARBA" id="ARBA00009640"/>
    </source>
</evidence>
<dbReference type="NCBIfam" id="TIGR01496">
    <property type="entry name" value="DHPS"/>
    <property type="match status" value="1"/>
</dbReference>
<comment type="cofactor">
    <cofactor evidence="3">
        <name>Mg(2+)</name>
        <dbReference type="ChEBI" id="CHEBI:18420"/>
    </cofactor>
</comment>
<dbReference type="GO" id="GO:0005524">
    <property type="term" value="F:ATP binding"/>
    <property type="evidence" value="ECO:0007669"/>
    <property type="project" value="UniProtKB-KW"/>
</dbReference>
<dbReference type="GO" id="GO:0004156">
    <property type="term" value="F:dihydropteroate synthase activity"/>
    <property type="evidence" value="ECO:0007669"/>
    <property type="project" value="UniProtKB-EC"/>
</dbReference>
<dbReference type="PROSITE" id="PS00794">
    <property type="entry name" value="HPPK"/>
    <property type="match status" value="1"/>
</dbReference>
<dbReference type="GO" id="GO:0046656">
    <property type="term" value="P:folic acid biosynthetic process"/>
    <property type="evidence" value="ECO:0007669"/>
    <property type="project" value="UniProtKB-KW"/>
</dbReference>
<dbReference type="InterPro" id="IPR045031">
    <property type="entry name" value="DHP_synth-like"/>
</dbReference>
<evidence type="ECO:0000256" key="10">
    <source>
        <dbReference type="ARBA" id="ARBA00022741"/>
    </source>
</evidence>
<dbReference type="Gene3D" id="3.30.1130.10">
    <property type="match status" value="1"/>
</dbReference>
<keyword evidence="19" id="KW-1185">Reference proteome</keyword>
<accession>A0A4Q1BNN0</accession>
<dbReference type="Proteomes" id="UP000289152">
    <property type="component" value="Unassembled WGS sequence"/>
</dbReference>
<comment type="catalytic activity">
    <reaction evidence="1">
        <text>(7,8-dihydropterin-6-yl)methyl diphosphate + 4-aminobenzoate = 7,8-dihydropteroate + diphosphate</text>
        <dbReference type="Rhea" id="RHEA:19949"/>
        <dbReference type="ChEBI" id="CHEBI:17836"/>
        <dbReference type="ChEBI" id="CHEBI:17839"/>
        <dbReference type="ChEBI" id="CHEBI:33019"/>
        <dbReference type="ChEBI" id="CHEBI:72950"/>
        <dbReference type="EC" id="2.5.1.15"/>
    </reaction>
</comment>
<dbReference type="VEuPathDB" id="FungiDB:TREMEDRAFT_30738"/>
<dbReference type="GO" id="GO:0005740">
    <property type="term" value="C:mitochondrial envelope"/>
    <property type="evidence" value="ECO:0007669"/>
    <property type="project" value="TreeGrafter"/>
</dbReference>
<dbReference type="GO" id="GO:0004150">
    <property type="term" value="F:dihydroneopterin aldolase activity"/>
    <property type="evidence" value="ECO:0007669"/>
    <property type="project" value="InterPro"/>
</dbReference>
<evidence type="ECO:0000256" key="13">
    <source>
        <dbReference type="ARBA" id="ARBA00022842"/>
    </source>
</evidence>
<evidence type="ECO:0000256" key="4">
    <source>
        <dbReference type="ARBA" id="ARBA00004763"/>
    </source>
</evidence>
<dbReference type="AlphaFoldDB" id="A0A4Q1BNN0"/>
<dbReference type="GO" id="GO:0016301">
    <property type="term" value="F:kinase activity"/>
    <property type="evidence" value="ECO:0007669"/>
    <property type="project" value="UniProtKB-KW"/>
</dbReference>
<evidence type="ECO:0000256" key="5">
    <source>
        <dbReference type="ARBA" id="ARBA00005051"/>
    </source>
</evidence>
<organism evidence="18 19">
    <name type="scientific">Tremella mesenterica</name>
    <name type="common">Jelly fungus</name>
    <dbReference type="NCBI Taxonomy" id="5217"/>
    <lineage>
        <taxon>Eukaryota</taxon>
        <taxon>Fungi</taxon>
        <taxon>Dikarya</taxon>
        <taxon>Basidiomycota</taxon>
        <taxon>Agaricomycotina</taxon>
        <taxon>Tremellomycetes</taxon>
        <taxon>Tremellales</taxon>
        <taxon>Tremellaceae</taxon>
        <taxon>Tremella</taxon>
    </lineage>
</organism>
<dbReference type="SUPFAM" id="SSF55083">
    <property type="entry name" value="6-hydroxymethyl-7,8-dihydropterin pyrophosphokinase, HPPK"/>
    <property type="match status" value="1"/>
</dbReference>
<dbReference type="PROSITE" id="PS00792">
    <property type="entry name" value="DHPS_1"/>
    <property type="match status" value="1"/>
</dbReference>
<dbReference type="InParanoid" id="A0A4Q1BNN0"/>
<comment type="pathway">
    <text evidence="5">Cofactor biosynthesis; tetrahydrofolate biosynthesis; 2-amino-4-hydroxy-6-hydroxymethyl-7,8-dihydropteridine diphosphate from 7,8-dihydroneopterin triphosphate: step 4/4.</text>
</comment>
<evidence type="ECO:0000313" key="19">
    <source>
        <dbReference type="Proteomes" id="UP000289152"/>
    </source>
</evidence>
<dbReference type="PANTHER" id="PTHR20941">
    <property type="entry name" value="FOLATE SYNTHESIS PROTEINS"/>
    <property type="match status" value="1"/>
</dbReference>
<dbReference type="InterPro" id="IPR000489">
    <property type="entry name" value="Pterin-binding_dom"/>
</dbReference>
<keyword evidence="12" id="KW-0067">ATP-binding</keyword>
<dbReference type="Pfam" id="PF02152">
    <property type="entry name" value="FolB"/>
    <property type="match status" value="1"/>
</dbReference>
<dbReference type="PANTHER" id="PTHR20941:SF1">
    <property type="entry name" value="FOLIC ACID SYNTHESIS PROTEIN FOL1"/>
    <property type="match status" value="1"/>
</dbReference>
<comment type="pathway">
    <text evidence="4">Cofactor biosynthesis; tetrahydrofolate biosynthesis; 7,8-dihydrofolate from 2-amino-4-hydroxy-6-hydroxymethyl-7,8-dihydropteridine diphosphate and 4-aminobenzoate: step 1/2.</text>
</comment>
<feature type="domain" description="Pterin-binding" evidence="17">
    <location>
        <begin position="530"/>
        <end position="895"/>
    </location>
</feature>
<dbReference type="InterPro" id="IPR006390">
    <property type="entry name" value="DHP_synth_dom"/>
</dbReference>
<dbReference type="InterPro" id="IPR000550">
    <property type="entry name" value="Hppk"/>
</dbReference>
<dbReference type="Gene3D" id="3.20.20.20">
    <property type="entry name" value="Dihydropteroate synthase-like"/>
    <property type="match status" value="2"/>
</dbReference>
<evidence type="ECO:0000256" key="16">
    <source>
        <dbReference type="SAM" id="MobiDB-lite"/>
    </source>
</evidence>
<proteinExistence type="inferred from homology"/>